<evidence type="ECO:0000256" key="1">
    <source>
        <dbReference type="SAM" id="MobiDB-lite"/>
    </source>
</evidence>
<dbReference type="InterPro" id="IPR021109">
    <property type="entry name" value="Peptidase_aspartic_dom_sf"/>
</dbReference>
<dbReference type="Proteomes" id="UP000595140">
    <property type="component" value="Unassembled WGS sequence"/>
</dbReference>
<dbReference type="PANTHER" id="PTHR15503:SF40">
    <property type="match status" value="1"/>
</dbReference>
<reference evidence="3 4" key="1">
    <citation type="submission" date="2018-04" db="EMBL/GenBank/DDBJ databases">
        <authorList>
            <person name="Vogel A."/>
        </authorList>
    </citation>
    <scope>NUCLEOTIDE SEQUENCE [LARGE SCALE GENOMIC DNA]</scope>
</reference>
<proteinExistence type="predicted"/>
<protein>
    <recommendedName>
        <fullName evidence="2">Ty3 transposon capsid-like protein domain-containing protein</fullName>
    </recommendedName>
</protein>
<feature type="region of interest" description="Disordered" evidence="1">
    <location>
        <begin position="229"/>
        <end position="293"/>
    </location>
</feature>
<organism evidence="3 4">
    <name type="scientific">Cuscuta campestris</name>
    <dbReference type="NCBI Taxonomy" id="132261"/>
    <lineage>
        <taxon>Eukaryota</taxon>
        <taxon>Viridiplantae</taxon>
        <taxon>Streptophyta</taxon>
        <taxon>Embryophyta</taxon>
        <taxon>Tracheophyta</taxon>
        <taxon>Spermatophyta</taxon>
        <taxon>Magnoliopsida</taxon>
        <taxon>eudicotyledons</taxon>
        <taxon>Gunneridae</taxon>
        <taxon>Pentapetalae</taxon>
        <taxon>asterids</taxon>
        <taxon>lamiids</taxon>
        <taxon>Solanales</taxon>
        <taxon>Convolvulaceae</taxon>
        <taxon>Cuscuteae</taxon>
        <taxon>Cuscuta</taxon>
        <taxon>Cuscuta subgen. Grammica</taxon>
        <taxon>Cuscuta sect. Cleistogrammica</taxon>
    </lineage>
</organism>
<evidence type="ECO:0000259" key="2">
    <source>
        <dbReference type="Pfam" id="PF19259"/>
    </source>
</evidence>
<dbReference type="InterPro" id="IPR045358">
    <property type="entry name" value="Ty3_capsid"/>
</dbReference>
<dbReference type="CDD" id="cd00303">
    <property type="entry name" value="retropepsin_like"/>
    <property type="match status" value="1"/>
</dbReference>
<sequence length="481" mass="54671">MEEALKKMIEQQRDWMASQLSEQWKLMEEQVSRLANQLQDLQTQGSGSYQESGNSSNHNGGRNPFHFNPKIEFPSFEGGNPREWIKKCRQYFSLCKVPEEQQVNLASIHLKGRAEIWFSNYGQGRNNICWDEFVMDLGARFKEDDHNDIVEEFNKLCQTGDLEEYVDKFEELKGLLLRKRPNMPQEYFLDSFIAGLKPQIKPFVKAFAPTSVTKAISYARLQEQTVEAWRTQDKSNKHSQLQSNMGRNNTPLLAKPESSAKSSTPTGYQGAFRPQGSYNTSSSANKPTFTQRNPKFIPASVRAEKIAKGLCYYCDKPFEKGHKCENRETQLFLVEVLGEEEAEQFELAEVEARVDNDPSISFHAISGGNGYQAMRVTGFVGKKALQLLIDSGSTHNFMDINLAYRLGCYLEPISTLKVTVADGYSLQCTHVCRKFKWRLQGTEFTSDMYIMPIGGCDIVLGIQWLTTLGTVVEFQTTTYGV</sequence>
<feature type="compositionally biased region" description="Low complexity" evidence="1">
    <location>
        <begin position="52"/>
        <end position="61"/>
    </location>
</feature>
<dbReference type="SUPFAM" id="SSF50630">
    <property type="entry name" value="Acid proteases"/>
    <property type="match status" value="1"/>
</dbReference>
<evidence type="ECO:0000313" key="4">
    <source>
        <dbReference type="Proteomes" id="UP000595140"/>
    </source>
</evidence>
<dbReference type="OrthoDB" id="1226041at2759"/>
<dbReference type="InterPro" id="IPR032567">
    <property type="entry name" value="RTL1-rel"/>
</dbReference>
<dbReference type="Pfam" id="PF08284">
    <property type="entry name" value="RVP_2"/>
    <property type="match status" value="1"/>
</dbReference>
<name>A0A484LT90_9ASTE</name>
<keyword evidence="4" id="KW-1185">Reference proteome</keyword>
<feature type="compositionally biased region" description="Polar residues" evidence="1">
    <location>
        <begin position="42"/>
        <end position="51"/>
    </location>
</feature>
<evidence type="ECO:0000313" key="3">
    <source>
        <dbReference type="EMBL" id="VFQ79369.1"/>
    </source>
</evidence>
<feature type="compositionally biased region" description="Polar residues" evidence="1">
    <location>
        <begin position="238"/>
        <end position="251"/>
    </location>
</feature>
<dbReference type="Gene3D" id="2.40.70.10">
    <property type="entry name" value="Acid Proteases"/>
    <property type="match status" value="1"/>
</dbReference>
<gene>
    <name evidence="3" type="ORF">CCAM_LOCUS21145</name>
</gene>
<feature type="region of interest" description="Disordered" evidence="1">
    <location>
        <begin position="42"/>
        <end position="64"/>
    </location>
</feature>
<dbReference type="PANTHER" id="PTHR15503">
    <property type="entry name" value="LDOC1 RELATED"/>
    <property type="match status" value="1"/>
</dbReference>
<dbReference type="Pfam" id="PF19259">
    <property type="entry name" value="Ty3_capsid"/>
    <property type="match status" value="1"/>
</dbReference>
<feature type="domain" description="Ty3 transposon capsid-like protein" evidence="2">
    <location>
        <begin position="92"/>
        <end position="225"/>
    </location>
</feature>
<dbReference type="AlphaFoldDB" id="A0A484LT90"/>
<dbReference type="EMBL" id="OOIL02001936">
    <property type="protein sequence ID" value="VFQ79369.1"/>
    <property type="molecule type" value="Genomic_DNA"/>
</dbReference>
<feature type="compositionally biased region" description="Polar residues" evidence="1">
    <location>
        <begin position="276"/>
        <end position="293"/>
    </location>
</feature>
<accession>A0A484LT90</accession>